<protein>
    <submittedName>
        <fullName evidence="3">Uncharacterized protein</fullName>
    </submittedName>
</protein>
<reference evidence="4" key="2">
    <citation type="submission" date="2015-01" db="EMBL/GenBank/DDBJ databases">
        <title>Evolutionary Origins and Diversification of the Mycorrhizal Mutualists.</title>
        <authorList>
            <consortium name="DOE Joint Genome Institute"/>
            <consortium name="Mycorrhizal Genomics Consortium"/>
            <person name="Kohler A."/>
            <person name="Kuo A."/>
            <person name="Nagy L.G."/>
            <person name="Floudas D."/>
            <person name="Copeland A."/>
            <person name="Barry K.W."/>
            <person name="Cichocki N."/>
            <person name="Veneault-Fourrey C."/>
            <person name="LaButti K."/>
            <person name="Lindquist E.A."/>
            <person name="Lipzen A."/>
            <person name="Lundell T."/>
            <person name="Morin E."/>
            <person name="Murat C."/>
            <person name="Riley R."/>
            <person name="Ohm R."/>
            <person name="Sun H."/>
            <person name="Tunlid A."/>
            <person name="Henrissat B."/>
            <person name="Grigoriev I.V."/>
            <person name="Hibbett D.S."/>
            <person name="Martin F."/>
        </authorList>
    </citation>
    <scope>NUCLEOTIDE SEQUENCE [LARGE SCALE GENOMIC DNA]</scope>
    <source>
        <strain evidence="4">MAFF 305830</strain>
    </source>
</reference>
<dbReference type="Proteomes" id="UP000054097">
    <property type="component" value="Unassembled WGS sequence"/>
</dbReference>
<evidence type="ECO:0000313" key="3">
    <source>
        <dbReference type="EMBL" id="KIM26639.1"/>
    </source>
</evidence>
<sequence>MGMSAQALLDQSSRSKPPFQSFWDKNKTQVEYPCAEKILGTGEPEETYNRMSAEKWRAKLETNLSESGLPHAINKLTREMVDQAKQRAFLSESLAICKQLRKMSAAQERKLLEDRRSKNEFDKAKREYDVARIKVFRLIDSWNVAEHQQKTSYHDRLKKQLETLKNQTDKHINEAISHTLRDWSLGSAPSIEEHSSNQKTGHEISMSDDGRNVPDLVVKSVHHAEEFLRLSQKKLQGSLNRAKQDFVTAVRKMAEEARAERFQELKDEFARLGPQIQPELREEIIEDLNSQSVDIRQVIFNHIKNEIKTTRTRHTAATAFRAIEEMLAKPFLSQNRDHVQVLDEGEQKALKTIDDLGFMLRAPISAMATIPFVFGLPIWPWMVYPSSFHLKMDFIESQYKQKIVDPWYQILQEESQKALSGTIVASSQVAREAVLKALSREDGRYERESIHRNGPTRAGMVQHTVAMQSNLYAAEAALTEIQKLLRESINDSQS</sequence>
<evidence type="ECO:0000256" key="1">
    <source>
        <dbReference type="SAM" id="Coils"/>
    </source>
</evidence>
<dbReference type="OrthoDB" id="3248936at2759"/>
<feature type="region of interest" description="Disordered" evidence="2">
    <location>
        <begin position="1"/>
        <end position="22"/>
    </location>
</feature>
<feature type="region of interest" description="Disordered" evidence="2">
    <location>
        <begin position="186"/>
        <end position="211"/>
    </location>
</feature>
<feature type="coiled-coil region" evidence="1">
    <location>
        <begin position="147"/>
        <end position="174"/>
    </location>
</feature>
<keyword evidence="4" id="KW-1185">Reference proteome</keyword>
<name>A0A0C3B392_SERVB</name>
<dbReference type="EMBL" id="KN824305">
    <property type="protein sequence ID" value="KIM26639.1"/>
    <property type="molecule type" value="Genomic_DNA"/>
</dbReference>
<feature type="compositionally biased region" description="Basic and acidic residues" evidence="2">
    <location>
        <begin position="191"/>
        <end position="202"/>
    </location>
</feature>
<reference evidence="3 4" key="1">
    <citation type="submission" date="2014-04" db="EMBL/GenBank/DDBJ databases">
        <authorList>
            <consortium name="DOE Joint Genome Institute"/>
            <person name="Kuo A."/>
            <person name="Zuccaro A."/>
            <person name="Kohler A."/>
            <person name="Nagy L.G."/>
            <person name="Floudas D."/>
            <person name="Copeland A."/>
            <person name="Barry K.W."/>
            <person name="Cichocki N."/>
            <person name="Veneault-Fourrey C."/>
            <person name="LaButti K."/>
            <person name="Lindquist E.A."/>
            <person name="Lipzen A."/>
            <person name="Lundell T."/>
            <person name="Morin E."/>
            <person name="Murat C."/>
            <person name="Sun H."/>
            <person name="Tunlid A."/>
            <person name="Henrissat B."/>
            <person name="Grigoriev I.V."/>
            <person name="Hibbett D.S."/>
            <person name="Martin F."/>
            <person name="Nordberg H.P."/>
            <person name="Cantor M.N."/>
            <person name="Hua S.X."/>
        </authorList>
    </citation>
    <scope>NUCLEOTIDE SEQUENCE [LARGE SCALE GENOMIC DNA]</scope>
    <source>
        <strain evidence="3 4">MAFF 305830</strain>
    </source>
</reference>
<dbReference type="AlphaFoldDB" id="A0A0C3B392"/>
<dbReference type="HOGENOM" id="CLU_029380_0_0_1"/>
<evidence type="ECO:0000313" key="4">
    <source>
        <dbReference type="Proteomes" id="UP000054097"/>
    </source>
</evidence>
<evidence type="ECO:0000256" key="2">
    <source>
        <dbReference type="SAM" id="MobiDB-lite"/>
    </source>
</evidence>
<gene>
    <name evidence="3" type="ORF">M408DRAFT_182516</name>
</gene>
<proteinExistence type="predicted"/>
<organism evidence="3 4">
    <name type="scientific">Serendipita vermifera MAFF 305830</name>
    <dbReference type="NCBI Taxonomy" id="933852"/>
    <lineage>
        <taxon>Eukaryota</taxon>
        <taxon>Fungi</taxon>
        <taxon>Dikarya</taxon>
        <taxon>Basidiomycota</taxon>
        <taxon>Agaricomycotina</taxon>
        <taxon>Agaricomycetes</taxon>
        <taxon>Sebacinales</taxon>
        <taxon>Serendipitaceae</taxon>
        <taxon>Serendipita</taxon>
    </lineage>
</organism>
<keyword evidence="1" id="KW-0175">Coiled coil</keyword>
<accession>A0A0C3B392</accession>